<dbReference type="Proteomes" id="UP000250079">
    <property type="component" value="Chromosome"/>
</dbReference>
<gene>
    <name evidence="1" type="ORF">IMCC3135_04260</name>
</gene>
<keyword evidence="2" id="KW-1185">Reference proteome</keyword>
<dbReference type="InterPro" id="IPR036597">
    <property type="entry name" value="Fido-like_dom_sf"/>
</dbReference>
<protein>
    <recommendedName>
        <fullName evidence="3">Fido domain-containing protein</fullName>
    </recommendedName>
</protein>
<reference evidence="1 2" key="1">
    <citation type="submission" date="2016-12" db="EMBL/GenBank/DDBJ databases">
        <authorList>
            <person name="Song W.-J."/>
            <person name="Kurnit D.M."/>
        </authorList>
    </citation>
    <scope>NUCLEOTIDE SEQUENCE [LARGE SCALE GENOMIC DNA]</scope>
    <source>
        <strain evidence="1 2">IMCC3135</strain>
    </source>
</reference>
<accession>A0A2Z2NKD3</accession>
<evidence type="ECO:0008006" key="3">
    <source>
        <dbReference type="Google" id="ProtNLM"/>
    </source>
</evidence>
<evidence type="ECO:0000313" key="1">
    <source>
        <dbReference type="EMBL" id="ASJ70965.1"/>
    </source>
</evidence>
<sequence length="239" mass="27559">MNAEPISVMASRTACLTGERFDLRAIRQALAGLRHNMDRVNYFLDNDQVDLSRQSVDQIVQAYGMLDHYVSIELRLLALGQSREVLALNHCVLFGQENTDNLDYRKAFRANEKHFYRVGSSGIGDMLEWYSRHRNLTVWRQAAGIYLNTVGPPQLFLEGNHRTGVLLANYVLARANKSPLVLDAQLAPDWFRLTEKIRKRRGSIFDPKYWFRSLDIELADFIQANVNECYLRSDSGNRF</sequence>
<name>A0A2Z2NKD3_9GAMM</name>
<organism evidence="1 2">
    <name type="scientific">Granulosicoccus antarcticus IMCC3135</name>
    <dbReference type="NCBI Taxonomy" id="1192854"/>
    <lineage>
        <taxon>Bacteria</taxon>
        <taxon>Pseudomonadati</taxon>
        <taxon>Pseudomonadota</taxon>
        <taxon>Gammaproteobacteria</taxon>
        <taxon>Chromatiales</taxon>
        <taxon>Granulosicoccaceae</taxon>
        <taxon>Granulosicoccus</taxon>
    </lineage>
</organism>
<dbReference type="EMBL" id="CP018632">
    <property type="protein sequence ID" value="ASJ70965.1"/>
    <property type="molecule type" value="Genomic_DNA"/>
</dbReference>
<proteinExistence type="predicted"/>
<dbReference type="SUPFAM" id="SSF140931">
    <property type="entry name" value="Fic-like"/>
    <property type="match status" value="1"/>
</dbReference>
<dbReference type="KEGG" id="gai:IMCC3135_04260"/>
<dbReference type="AlphaFoldDB" id="A0A2Z2NKD3"/>
<evidence type="ECO:0000313" key="2">
    <source>
        <dbReference type="Proteomes" id="UP000250079"/>
    </source>
</evidence>